<reference evidence="1 4" key="2">
    <citation type="submission" date="2017-08" db="EMBL/GenBank/DDBJ databases">
        <title>The complete genome sequence of moderately halophilic actinomycete Actinopolyspora erythraea YIM 90600, the producer of novel erythromycin, novel actinopolysporins A-C and tubercidin.</title>
        <authorList>
            <person name="Yin M."/>
            <person name="Tang S."/>
        </authorList>
    </citation>
    <scope>NUCLEOTIDE SEQUENCE [LARGE SCALE GENOMIC DNA]</scope>
    <source>
        <strain evidence="1 4">YIM 90600</strain>
    </source>
</reference>
<gene>
    <name evidence="1" type="ORF">CDG81_21250</name>
    <name evidence="2" type="ORF">IL38_03630</name>
</gene>
<dbReference type="OrthoDB" id="3431481at2"/>
<dbReference type="Proteomes" id="UP000215043">
    <property type="component" value="Chromosome"/>
</dbReference>
<reference evidence="2 3" key="1">
    <citation type="journal article" date="2014" name="PLoS ONE">
        <title>Identification and Characterization of a New Erythromycin Biosynthetic Gene Cluster in Actinopolyspora erythraea YIM90600, a Novel Erythronolide-Producing Halophilic Actinomycete Isolated from Salt Field.</title>
        <authorList>
            <person name="Chen D."/>
            <person name="Feng J."/>
            <person name="Huang L."/>
            <person name="Zhang Q."/>
            <person name="Wu J."/>
            <person name="Zhu X."/>
            <person name="Duan Y."/>
            <person name="Xu Z."/>
        </authorList>
    </citation>
    <scope>NUCLEOTIDE SEQUENCE [LARGE SCALE GENOMIC DNA]</scope>
    <source>
        <strain evidence="2 3">YIM90600</strain>
    </source>
</reference>
<dbReference type="PANTHER" id="PTHR40053:SF1">
    <property type="entry name" value="SPORULATION-CONTROL PROTEIN SPO0M"/>
    <property type="match status" value="1"/>
</dbReference>
<evidence type="ECO:0000313" key="2">
    <source>
        <dbReference type="EMBL" id="KGI82543.1"/>
    </source>
</evidence>
<dbReference type="AlphaFoldDB" id="A0A099D8V9"/>
<dbReference type="EMBL" id="CP022752">
    <property type="protein sequence ID" value="ASU80374.1"/>
    <property type="molecule type" value="Genomic_DNA"/>
</dbReference>
<proteinExistence type="predicted"/>
<dbReference type="EMBL" id="JPMV01000010">
    <property type="protein sequence ID" value="KGI82543.1"/>
    <property type="molecule type" value="Genomic_DNA"/>
</dbReference>
<dbReference type="RefSeq" id="WP_084133799.1">
    <property type="nucleotide sequence ID" value="NZ_CP022752.1"/>
</dbReference>
<dbReference type="eggNOG" id="COG4326">
    <property type="taxonomic scope" value="Bacteria"/>
</dbReference>
<protein>
    <submittedName>
        <fullName evidence="1">Sporulation protein</fullName>
    </submittedName>
</protein>
<name>A0A099D8V9_9ACTN</name>
<dbReference type="Proteomes" id="UP000029737">
    <property type="component" value="Unassembled WGS sequence"/>
</dbReference>
<accession>A0A099D8V9</accession>
<evidence type="ECO:0000313" key="1">
    <source>
        <dbReference type="EMBL" id="ASU80374.1"/>
    </source>
</evidence>
<dbReference type="InterPro" id="IPR009776">
    <property type="entry name" value="Spore_0_M"/>
</dbReference>
<evidence type="ECO:0000313" key="4">
    <source>
        <dbReference type="Proteomes" id="UP000215043"/>
    </source>
</evidence>
<dbReference type="Pfam" id="PF07070">
    <property type="entry name" value="Spo0M"/>
    <property type="match status" value="1"/>
</dbReference>
<dbReference type="KEGG" id="aey:CDG81_21250"/>
<organism evidence="1 4">
    <name type="scientific">Actinopolyspora erythraea</name>
    <dbReference type="NCBI Taxonomy" id="414996"/>
    <lineage>
        <taxon>Bacteria</taxon>
        <taxon>Bacillati</taxon>
        <taxon>Actinomycetota</taxon>
        <taxon>Actinomycetes</taxon>
        <taxon>Actinopolysporales</taxon>
        <taxon>Actinopolysporaceae</taxon>
        <taxon>Actinopolyspora</taxon>
    </lineage>
</organism>
<keyword evidence="3" id="KW-1185">Reference proteome</keyword>
<sequence length="314" mass="33017">MFKRMLQAVGIGGPSVDTVLHEGACQPGGEVSGEVRIGGASGPADIQRIDLILVAEVETSDDRKGALEFQRTTVAESFQLEAEQYTTIPFRLALPWETPITALRGQPLHGMRLGVRTEVAVAKAVDTGDMDPLHVEPLPSQQPVIEALLNMGAPLKSADVEHGVLQGVAQQFPFYQEIEFFAPPRFAGRINEVELTFVARPDGLDVVLEADKRGGLFTPGGDVLGRIHRGHEEALHTDWNAEIHNWLEAVSQSSGGFLGGGHGHHGHGPGRSGSGLGGAVAGGVAGAAAGVFGGMMLGEMLEGDEGEDDEGDEG</sequence>
<evidence type="ECO:0000313" key="3">
    <source>
        <dbReference type="Proteomes" id="UP000029737"/>
    </source>
</evidence>
<dbReference type="PANTHER" id="PTHR40053">
    <property type="entry name" value="SPORULATION-CONTROL PROTEIN SPO0M"/>
    <property type="match status" value="1"/>
</dbReference>
<dbReference type="HOGENOM" id="CLU_057336_0_0_11"/>